<gene>
    <name evidence="15" type="ORF">BD410DRAFT_26204</name>
</gene>
<proteinExistence type="inferred from homology"/>
<dbReference type="Proteomes" id="UP000294933">
    <property type="component" value="Unassembled WGS sequence"/>
</dbReference>
<dbReference type="PANTHER" id="PTHR10340">
    <property type="entry name" value="SPHINGOMYELIN PHOSPHODIESTERASE"/>
    <property type="match status" value="1"/>
</dbReference>
<dbReference type="InterPro" id="IPR029052">
    <property type="entry name" value="Metallo-depent_PP-like"/>
</dbReference>
<evidence type="ECO:0000256" key="11">
    <source>
        <dbReference type="ARBA" id="ARBA00023180"/>
    </source>
</evidence>
<name>A0A4V3AZK8_9AGAM</name>
<feature type="compositionally biased region" description="Basic and acidic residues" evidence="12">
    <location>
        <begin position="417"/>
        <end position="430"/>
    </location>
</feature>
<evidence type="ECO:0000259" key="14">
    <source>
        <dbReference type="Pfam" id="PF00149"/>
    </source>
</evidence>
<evidence type="ECO:0000256" key="9">
    <source>
        <dbReference type="ARBA" id="ARBA00022989"/>
    </source>
</evidence>
<reference evidence="15 16" key="1">
    <citation type="submission" date="2018-06" db="EMBL/GenBank/DDBJ databases">
        <title>A transcriptomic atlas of mushroom development highlights an independent origin of complex multicellularity.</title>
        <authorList>
            <consortium name="DOE Joint Genome Institute"/>
            <person name="Krizsan K."/>
            <person name="Almasi E."/>
            <person name="Merenyi Z."/>
            <person name="Sahu N."/>
            <person name="Viragh M."/>
            <person name="Koszo T."/>
            <person name="Mondo S."/>
            <person name="Kiss B."/>
            <person name="Balint B."/>
            <person name="Kues U."/>
            <person name="Barry K."/>
            <person name="Hegedus J.C."/>
            <person name="Henrissat B."/>
            <person name="Johnson J."/>
            <person name="Lipzen A."/>
            <person name="Ohm R."/>
            <person name="Nagy I."/>
            <person name="Pangilinan J."/>
            <person name="Yan J."/>
            <person name="Xiong Y."/>
            <person name="Grigoriev I.V."/>
            <person name="Hibbett D.S."/>
            <person name="Nagy L.G."/>
        </authorList>
    </citation>
    <scope>NUCLEOTIDE SEQUENCE [LARGE SCALE GENOMIC DNA]</scope>
    <source>
        <strain evidence="15 16">SZMC22713</strain>
    </source>
</reference>
<evidence type="ECO:0000256" key="4">
    <source>
        <dbReference type="ARBA" id="ARBA00014458"/>
    </source>
</evidence>
<keyword evidence="8" id="KW-0735">Signal-anchor</keyword>
<dbReference type="GO" id="GO:0005615">
    <property type="term" value="C:extracellular space"/>
    <property type="evidence" value="ECO:0007669"/>
    <property type="project" value="TreeGrafter"/>
</dbReference>
<sequence>MLPSTILVLFLCGIFNDVISTPTPPQAVLSVDATTPADPPAQPAGRKLRGRFLHVTDMHPDGYYRAGASVSSACHSNKPRKEKDRAGWLGTPYDECDSPFTLTNFTLKHLDKHWADEVDFVIWTGDSARHDNDREIPRTPSEIYNLNRAMTKRMEEVFTSRGVAVIPSIGNNDVWPHNIMAAGPNSITNEFSNIWQSFIPFSSFQVFQRGGYFSVEVIPNEVAVVSLNTMYFYDSNKAVGGCEYTEKEDPGNLEFDWLEVQLDLYRNRDMQVWISGHVPPSPGNYFPGCFVKYADLALRYQDTILGHLFGHMNADHFFFIEKDDLDLPEENSRARRKEMLDEALLNDFSELPKEGKTNLDEFAVVNVAPSVVPNPYVPSFRVFTYNVTGAEEDGGIEARRKKKKKKGSKRKHGHRRPEKDRPAKECKEKEERWECRPKKPWYSDASAPSRKNELWSPLGYAQYWLPDVGSANDTHGGKFKLEYLTYGLPSLRGDKPIPAREVPGRLRNGSYNGRLVPYSMDDLTIGSWVSLGRQLGNPKKRKLRKRFRRYLYLGLEDDVD</sequence>
<feature type="compositionally biased region" description="Basic residues" evidence="12">
    <location>
        <begin position="399"/>
        <end position="416"/>
    </location>
</feature>
<comment type="similarity">
    <text evidence="2">Belongs to the endopolyphosphatase PPN1 family.</text>
</comment>
<evidence type="ECO:0000256" key="12">
    <source>
        <dbReference type="SAM" id="MobiDB-lite"/>
    </source>
</evidence>
<dbReference type="PIRSF" id="PIRSF027093">
    <property type="entry name" value="EndopolyPtase_N1"/>
    <property type="match status" value="1"/>
</dbReference>
<dbReference type="CDD" id="cd00842">
    <property type="entry name" value="MPP_ASMase"/>
    <property type="match status" value="1"/>
</dbReference>
<dbReference type="VEuPathDB" id="FungiDB:BD410DRAFT_26204"/>
<dbReference type="InterPro" id="IPR041805">
    <property type="entry name" value="ASMase/PPN1_MPP"/>
</dbReference>
<dbReference type="GO" id="GO:0004309">
    <property type="term" value="F:exopolyphosphatase activity"/>
    <property type="evidence" value="ECO:0007669"/>
    <property type="project" value="TreeGrafter"/>
</dbReference>
<dbReference type="SUPFAM" id="SSF56300">
    <property type="entry name" value="Metallo-dependent phosphatases"/>
    <property type="match status" value="1"/>
</dbReference>
<evidence type="ECO:0000256" key="5">
    <source>
        <dbReference type="ARBA" id="ARBA00022554"/>
    </source>
</evidence>
<dbReference type="GO" id="GO:0000324">
    <property type="term" value="C:fungal-type vacuole"/>
    <property type="evidence" value="ECO:0007669"/>
    <property type="project" value="TreeGrafter"/>
</dbReference>
<keyword evidence="6" id="KW-0812">Transmembrane</keyword>
<dbReference type="GO" id="GO:0000298">
    <property type="term" value="F:endopolyphosphatase activity"/>
    <property type="evidence" value="ECO:0007669"/>
    <property type="project" value="UniProtKB-EC"/>
</dbReference>
<keyword evidence="13" id="KW-0732">Signal</keyword>
<evidence type="ECO:0000256" key="8">
    <source>
        <dbReference type="ARBA" id="ARBA00022968"/>
    </source>
</evidence>
<dbReference type="GO" id="GO:0006798">
    <property type="term" value="P:polyphosphate catabolic process"/>
    <property type="evidence" value="ECO:0007669"/>
    <property type="project" value="TreeGrafter"/>
</dbReference>
<dbReference type="Pfam" id="PF00149">
    <property type="entry name" value="Metallophos"/>
    <property type="match status" value="1"/>
</dbReference>
<accession>A0A4V3AZK8</accession>
<dbReference type="Gene3D" id="3.60.21.10">
    <property type="match status" value="1"/>
</dbReference>
<keyword evidence="10" id="KW-0472">Membrane</keyword>
<keyword evidence="11" id="KW-0325">Glycoprotein</keyword>
<dbReference type="PANTHER" id="PTHR10340:SF55">
    <property type="entry name" value="ENDOPOLYPHOSPHATASE"/>
    <property type="match status" value="1"/>
</dbReference>
<evidence type="ECO:0000256" key="1">
    <source>
        <dbReference type="ARBA" id="ARBA00004576"/>
    </source>
</evidence>
<dbReference type="STRING" id="50990.A0A4V3AZK8"/>
<evidence type="ECO:0000256" key="13">
    <source>
        <dbReference type="SAM" id="SignalP"/>
    </source>
</evidence>
<keyword evidence="5" id="KW-0926">Vacuole</keyword>
<evidence type="ECO:0000256" key="7">
    <source>
        <dbReference type="ARBA" id="ARBA00022801"/>
    </source>
</evidence>
<keyword evidence="7" id="KW-0378">Hydrolase</keyword>
<comment type="subcellular location">
    <subcellularLocation>
        <location evidence="1">Vacuole membrane</location>
        <topology evidence="1">Single-pass type II membrane protein</topology>
    </subcellularLocation>
</comment>
<evidence type="ECO:0000256" key="10">
    <source>
        <dbReference type="ARBA" id="ARBA00023136"/>
    </source>
</evidence>
<dbReference type="OrthoDB" id="348678at2759"/>
<feature type="chain" id="PRO_5020936153" description="Endopolyphosphatase" evidence="13">
    <location>
        <begin position="21"/>
        <end position="560"/>
    </location>
</feature>
<keyword evidence="16" id="KW-1185">Reference proteome</keyword>
<dbReference type="EMBL" id="ML170156">
    <property type="protein sequence ID" value="TDL29508.1"/>
    <property type="molecule type" value="Genomic_DNA"/>
</dbReference>
<dbReference type="InterPro" id="IPR004843">
    <property type="entry name" value="Calcineurin-like_PHP"/>
</dbReference>
<protein>
    <recommendedName>
        <fullName evidence="4">Endopolyphosphatase</fullName>
        <ecNumber evidence="3">3.6.1.10</ecNumber>
    </recommendedName>
</protein>
<keyword evidence="9" id="KW-1133">Transmembrane helix</keyword>
<feature type="signal peptide" evidence="13">
    <location>
        <begin position="1"/>
        <end position="20"/>
    </location>
</feature>
<evidence type="ECO:0000313" key="16">
    <source>
        <dbReference type="Proteomes" id="UP000294933"/>
    </source>
</evidence>
<feature type="domain" description="Calcineurin-like phosphoesterase" evidence="14">
    <location>
        <begin position="51"/>
        <end position="301"/>
    </location>
</feature>
<dbReference type="AlphaFoldDB" id="A0A4V3AZK8"/>
<dbReference type="InterPro" id="IPR012358">
    <property type="entry name" value="EndopolyPtase_N1"/>
</dbReference>
<feature type="region of interest" description="Disordered" evidence="12">
    <location>
        <begin position="394"/>
        <end position="430"/>
    </location>
</feature>
<evidence type="ECO:0000256" key="6">
    <source>
        <dbReference type="ARBA" id="ARBA00022692"/>
    </source>
</evidence>
<evidence type="ECO:0000256" key="2">
    <source>
        <dbReference type="ARBA" id="ARBA00010399"/>
    </source>
</evidence>
<evidence type="ECO:0000313" key="15">
    <source>
        <dbReference type="EMBL" id="TDL29508.1"/>
    </source>
</evidence>
<dbReference type="GO" id="GO:0008081">
    <property type="term" value="F:phosphoric diester hydrolase activity"/>
    <property type="evidence" value="ECO:0007669"/>
    <property type="project" value="TreeGrafter"/>
</dbReference>
<organism evidence="15 16">
    <name type="scientific">Rickenella mellea</name>
    <dbReference type="NCBI Taxonomy" id="50990"/>
    <lineage>
        <taxon>Eukaryota</taxon>
        <taxon>Fungi</taxon>
        <taxon>Dikarya</taxon>
        <taxon>Basidiomycota</taxon>
        <taxon>Agaricomycotina</taxon>
        <taxon>Agaricomycetes</taxon>
        <taxon>Hymenochaetales</taxon>
        <taxon>Rickenellaceae</taxon>
        <taxon>Rickenella</taxon>
    </lineage>
</organism>
<dbReference type="EC" id="3.6.1.10" evidence="3"/>
<evidence type="ECO:0000256" key="3">
    <source>
        <dbReference type="ARBA" id="ARBA00012459"/>
    </source>
</evidence>
<dbReference type="GO" id="GO:0005774">
    <property type="term" value="C:vacuolar membrane"/>
    <property type="evidence" value="ECO:0007669"/>
    <property type="project" value="UniProtKB-SubCell"/>
</dbReference>